<keyword evidence="3" id="KW-0233">DNA recombination</keyword>
<evidence type="ECO:0000256" key="2">
    <source>
        <dbReference type="ARBA" id="ARBA00023125"/>
    </source>
</evidence>
<feature type="domain" description="Core-binding (CB)" evidence="6">
    <location>
        <begin position="57"/>
        <end position="137"/>
    </location>
</feature>
<sequence>MRVYQRNRVWYIDYSFNGRRVRKRVGTSKKMAELALKEIELKMIKGEFLGITEPKAVVFDKLCEEYLNFSRANKAKSSYIRDRLSLKILQRHFSGRLITEIKPWDLEQYKNMRINEVSPCSVNRELACIKHMFNKAVEWNYLRDNPIRCIKLLKEPPGRLRYLTEEEEARLLESSSEDTRKIVMFALNTGMRRSEIFNLKWSDIDFANRRILVTKSKNNEQRIIPMNETVFEILNELRKKANSIFVFPGKNGQLKTVKTGFTKAVKRAGIKDFRFHDLRHTFASRLVMAGVDIRTVQQLMGHKDIRMTMRYSHLSDMHLKEAVRKLDGTNLAQTKIKIFGKVDNG</sequence>
<dbReference type="SUPFAM" id="SSF56349">
    <property type="entry name" value="DNA breaking-rejoining enzymes"/>
    <property type="match status" value="1"/>
</dbReference>
<dbReference type="PROSITE" id="PS51898">
    <property type="entry name" value="TYR_RECOMBINASE"/>
    <property type="match status" value="1"/>
</dbReference>
<dbReference type="EMBL" id="DTOZ01000097">
    <property type="protein sequence ID" value="HGE78106.1"/>
    <property type="molecule type" value="Genomic_DNA"/>
</dbReference>
<evidence type="ECO:0000256" key="4">
    <source>
        <dbReference type="PROSITE-ProRule" id="PRU01248"/>
    </source>
</evidence>
<dbReference type="InterPro" id="IPR050090">
    <property type="entry name" value="Tyrosine_recombinase_XerCD"/>
</dbReference>
<name>A0A7V3RHE2_UNCW3</name>
<organism evidence="7">
    <name type="scientific">candidate division WOR-3 bacterium</name>
    <dbReference type="NCBI Taxonomy" id="2052148"/>
    <lineage>
        <taxon>Bacteria</taxon>
        <taxon>Bacteria division WOR-3</taxon>
    </lineage>
</organism>
<evidence type="ECO:0000259" key="5">
    <source>
        <dbReference type="PROSITE" id="PS51898"/>
    </source>
</evidence>
<dbReference type="GO" id="GO:0003677">
    <property type="term" value="F:DNA binding"/>
    <property type="evidence" value="ECO:0007669"/>
    <property type="project" value="UniProtKB-UniRule"/>
</dbReference>
<comment type="caution">
    <text evidence="7">The sequence shown here is derived from an EMBL/GenBank/DDBJ whole genome shotgun (WGS) entry which is preliminary data.</text>
</comment>
<dbReference type="CDD" id="cd00796">
    <property type="entry name" value="INT_Rci_Hp1_C"/>
    <property type="match status" value="1"/>
</dbReference>
<dbReference type="InterPro" id="IPR044068">
    <property type="entry name" value="CB"/>
</dbReference>
<dbReference type="PANTHER" id="PTHR30349:SF64">
    <property type="entry name" value="PROPHAGE INTEGRASE INTD-RELATED"/>
    <property type="match status" value="1"/>
</dbReference>
<dbReference type="GO" id="GO:0015074">
    <property type="term" value="P:DNA integration"/>
    <property type="evidence" value="ECO:0007669"/>
    <property type="project" value="InterPro"/>
</dbReference>
<dbReference type="Gene3D" id="1.10.150.130">
    <property type="match status" value="1"/>
</dbReference>
<evidence type="ECO:0000256" key="3">
    <source>
        <dbReference type="ARBA" id="ARBA00023172"/>
    </source>
</evidence>
<dbReference type="Gene3D" id="1.10.443.10">
    <property type="entry name" value="Intergrase catalytic core"/>
    <property type="match status" value="1"/>
</dbReference>
<gene>
    <name evidence="7" type="ORF">ENX68_03790</name>
</gene>
<reference evidence="7" key="1">
    <citation type="journal article" date="2020" name="mSystems">
        <title>Genome- and Community-Level Interaction Insights into Carbon Utilization and Element Cycling Functions of Hydrothermarchaeota in Hydrothermal Sediment.</title>
        <authorList>
            <person name="Zhou Z."/>
            <person name="Liu Y."/>
            <person name="Xu W."/>
            <person name="Pan J."/>
            <person name="Luo Z.H."/>
            <person name="Li M."/>
        </authorList>
    </citation>
    <scope>NUCLEOTIDE SEQUENCE [LARGE SCALE GENOMIC DNA]</scope>
    <source>
        <strain evidence="7">SpSt-961</strain>
    </source>
</reference>
<comment type="similarity">
    <text evidence="1">Belongs to the 'phage' integrase family.</text>
</comment>
<dbReference type="PANTHER" id="PTHR30349">
    <property type="entry name" value="PHAGE INTEGRASE-RELATED"/>
    <property type="match status" value="1"/>
</dbReference>
<accession>A0A7V3RHE2</accession>
<dbReference type="InterPro" id="IPR002104">
    <property type="entry name" value="Integrase_catalytic"/>
</dbReference>
<dbReference type="InterPro" id="IPR011010">
    <property type="entry name" value="DNA_brk_join_enz"/>
</dbReference>
<evidence type="ECO:0000259" key="6">
    <source>
        <dbReference type="PROSITE" id="PS51900"/>
    </source>
</evidence>
<dbReference type="Pfam" id="PF00589">
    <property type="entry name" value="Phage_integrase"/>
    <property type="match status" value="1"/>
</dbReference>
<evidence type="ECO:0000256" key="1">
    <source>
        <dbReference type="ARBA" id="ARBA00008857"/>
    </source>
</evidence>
<dbReference type="InterPro" id="IPR010998">
    <property type="entry name" value="Integrase_recombinase_N"/>
</dbReference>
<keyword evidence="2 4" id="KW-0238">DNA-binding</keyword>
<dbReference type="AlphaFoldDB" id="A0A7V3RHE2"/>
<feature type="domain" description="Tyr recombinase" evidence="5">
    <location>
        <begin position="158"/>
        <end position="324"/>
    </location>
</feature>
<dbReference type="GO" id="GO:0006310">
    <property type="term" value="P:DNA recombination"/>
    <property type="evidence" value="ECO:0007669"/>
    <property type="project" value="UniProtKB-KW"/>
</dbReference>
<evidence type="ECO:0000313" key="7">
    <source>
        <dbReference type="EMBL" id="HGE78106.1"/>
    </source>
</evidence>
<protein>
    <submittedName>
        <fullName evidence="7">Site-specific integrase</fullName>
    </submittedName>
</protein>
<dbReference type="PROSITE" id="PS51900">
    <property type="entry name" value="CB"/>
    <property type="match status" value="1"/>
</dbReference>
<dbReference type="InterPro" id="IPR013762">
    <property type="entry name" value="Integrase-like_cat_sf"/>
</dbReference>
<proteinExistence type="inferred from homology"/>